<feature type="domain" description="Peptidase S74" evidence="5">
    <location>
        <begin position="1275"/>
        <end position="1394"/>
    </location>
</feature>
<evidence type="ECO:0000259" key="5">
    <source>
        <dbReference type="PROSITE" id="PS51688"/>
    </source>
</evidence>
<dbReference type="PROSITE" id="PS51688">
    <property type="entry name" value="ICA"/>
    <property type="match status" value="1"/>
</dbReference>
<evidence type="ECO:0000256" key="2">
    <source>
        <dbReference type="ARBA" id="ARBA00047899"/>
    </source>
</evidence>
<dbReference type="GO" id="GO:0005856">
    <property type="term" value="C:cytoskeleton"/>
    <property type="evidence" value="ECO:0007669"/>
    <property type="project" value="TreeGrafter"/>
</dbReference>
<name>A0A2T3G2E5_9FIRM</name>
<feature type="region of interest" description="Disordered" evidence="4">
    <location>
        <begin position="604"/>
        <end position="661"/>
    </location>
</feature>
<feature type="compositionally biased region" description="Low complexity" evidence="4">
    <location>
        <begin position="440"/>
        <end position="462"/>
    </location>
</feature>
<protein>
    <recommendedName>
        <fullName evidence="5">Peptidase S74 domain-containing protein</fullName>
    </recommendedName>
</protein>
<keyword evidence="7" id="KW-1185">Reference proteome</keyword>
<proteinExistence type="predicted"/>
<accession>A0A2T3G2E5</accession>
<evidence type="ECO:0000313" key="6">
    <source>
        <dbReference type="EMBL" id="PST41698.1"/>
    </source>
</evidence>
<feature type="compositionally biased region" description="Low complexity" evidence="4">
    <location>
        <begin position="614"/>
        <end position="661"/>
    </location>
</feature>
<dbReference type="Gene3D" id="1.10.10.10">
    <property type="entry name" value="Winged helix-like DNA-binding domain superfamily/Winged helix DNA-binding domain"/>
    <property type="match status" value="1"/>
</dbReference>
<dbReference type="GO" id="GO:0005737">
    <property type="term" value="C:cytoplasm"/>
    <property type="evidence" value="ECO:0007669"/>
    <property type="project" value="TreeGrafter"/>
</dbReference>
<feature type="region of interest" description="Disordered" evidence="4">
    <location>
        <begin position="719"/>
        <end position="751"/>
    </location>
</feature>
<dbReference type="EMBL" id="PYLP01000002">
    <property type="protein sequence ID" value="PST41698.1"/>
    <property type="molecule type" value="Genomic_DNA"/>
</dbReference>
<dbReference type="GO" id="GO:0031032">
    <property type="term" value="P:actomyosin structure organization"/>
    <property type="evidence" value="ECO:0007669"/>
    <property type="project" value="TreeGrafter"/>
</dbReference>
<feature type="compositionally biased region" description="Low complexity" evidence="4">
    <location>
        <begin position="719"/>
        <end position="745"/>
    </location>
</feature>
<feature type="region of interest" description="Disordered" evidence="4">
    <location>
        <begin position="432"/>
        <end position="465"/>
    </location>
</feature>
<sequence length="1397" mass="151726">MIIYLADRHMNIVATCSNNLPKGLKFQNDLKAEDVESGVATFSVDILYDEEDAVKTAQYCESGNYVLVYDDNGENGFYTIIEAENDRKEHSINIYAEDGGLDLLNEVVDAYTADGPHPIAFYIEKFSYDSGFEIGLNEVSDLNRTLSWTGQDTCTARILSVANSFDAEIGFSFTVKNMAITHKYINIYKKRGNENVAQLRLNTDIDNIIVKSSISDLITCLIPSGGTPEGSEYPITLAGYSYDDGDIYINEIGWLASRSALAKWSRYQWETYGSYGGHIVKYYTYDTTSQSELCNRSISYLKKYCDIIYNYEVDIAILPDNVRIGDTINIIDENGELYLSARVLKLETSSCDKTATATLGNFLIKSGGISEKVKMMAEQFKDYVVKQREQTYKTQQLAKSALTKANEASTTATNASKKADDAKTSAAEAITNSNTAINQSNEAKTAANEAKTAANEAKASASDALNRVDSAQEDIKKAKENINNLQKDITSTTKTLDEMASQAEKTKETLDGLSGDLQETKETLEMSYAKKTDLSETAASLKAEITKSATELSTNIEKTYAGKSDVTEIEGRLQSQITQNAEGLTSQVNKIAKLENDTTDAQEKITAARKAAEDAQTAANEAQQKANDAKTAAKNAQTSADSASANATDAQQKANEAKATAENANNRLQSAESDLSAAKENLKNVTADVNATKEQVQAAQNAVTEAEKNVSKALQDANDAQTTAKNAQTAADNAQSAADDAQQVADDAKTKAEGASTAAEIAKSTAQKAQETVAALTKRIETAETNINQNAKSISLTAQKVDEVGDQLKNNYYSKIETDAAIKIESDKIDSIVHRVDTIDSISNEAITQATQTADKFNWLVKSGTSATDFTLTDRTATLISQYINLNGLVTFSGLNSETQSKITNASTNALNAISKADSANTLLSSWCSANDKTLINGAKIYTSSITAEKISVNTLSSLSANLGSITAGSININNKFIVDSVGNLKATSAELTGKITATSGTIAGINIKSGRLYTSKESIVHHQTGDPVSSTDANRCYVLNTTEIYDTGYFKVKSDYTIHSQLAEDGNDLSGSIGTSIIRGGFLTIKHSIKGGGYTSIKGHEIIASSNNYGITTISGGSIGTDTLLVSDNGWFGKQYFSGGDWVGWYNKQNGTRQGWIGHNKTTNFYIINEAGGEISLKGGHVRINGYVLPKLLQTNYTDNSLGQFWDSYDNGNARLRLNVYSKYRGGWGSEYHFILHSNGMNSFRPGSDGSANLGTSNCRWATVYSTSGSVSTSDLKQKDVIDDYDFKARDFIMGLKPIAYRLNAKGASGKRIHMGFGAQPVYKLINNLELGDLSLVEAWKIREDSDIEEPYYGEKMDDKYLRWGMKYEELLAPLVALVQEQQIKIEKLEKIIGGN</sequence>
<dbReference type="InterPro" id="IPR007119">
    <property type="entry name" value="Phage_tail_spike_N"/>
</dbReference>
<gene>
    <name evidence="6" type="ORF">C7U55_02630</name>
</gene>
<evidence type="ECO:0000313" key="7">
    <source>
        <dbReference type="Proteomes" id="UP000241201"/>
    </source>
</evidence>
<comment type="catalytic activity">
    <reaction evidence="3">
        <text>L-seryl-[protein] + ATP = O-phospho-L-seryl-[protein] + ADP + H(+)</text>
        <dbReference type="Rhea" id="RHEA:17989"/>
        <dbReference type="Rhea" id="RHEA-COMP:9863"/>
        <dbReference type="Rhea" id="RHEA-COMP:11604"/>
        <dbReference type="ChEBI" id="CHEBI:15378"/>
        <dbReference type="ChEBI" id="CHEBI:29999"/>
        <dbReference type="ChEBI" id="CHEBI:30616"/>
        <dbReference type="ChEBI" id="CHEBI:83421"/>
        <dbReference type="ChEBI" id="CHEBI:456216"/>
        <dbReference type="EC" id="2.7.11.1"/>
    </reaction>
</comment>
<comment type="caution">
    <text evidence="6">The sequence shown here is derived from an EMBL/GenBank/DDBJ whole genome shotgun (WGS) entry which is preliminary data.</text>
</comment>
<evidence type="ECO:0000256" key="1">
    <source>
        <dbReference type="ARBA" id="ARBA00022553"/>
    </source>
</evidence>
<evidence type="ECO:0000256" key="3">
    <source>
        <dbReference type="ARBA" id="ARBA00048679"/>
    </source>
</evidence>
<reference evidence="7" key="1">
    <citation type="submission" date="2018-03" db="EMBL/GenBank/DDBJ databases">
        <title>Lachnoclostridium SNUG30370 gen.nov., sp.nov., isolated from human faeces.</title>
        <authorList>
            <person name="Seo B."/>
            <person name="Jeon K."/>
            <person name="Ko G."/>
        </authorList>
    </citation>
    <scope>NUCLEOTIDE SEQUENCE [LARGE SCALE GENOMIC DNA]</scope>
    <source>
        <strain evidence="7">SNUG30370</strain>
    </source>
</reference>
<evidence type="ECO:0000256" key="4">
    <source>
        <dbReference type="SAM" id="MobiDB-lite"/>
    </source>
</evidence>
<dbReference type="GeneID" id="77470002"/>
<dbReference type="InterPro" id="IPR050839">
    <property type="entry name" value="Rho-assoc_Ser/Thr_Kinase"/>
</dbReference>
<comment type="catalytic activity">
    <reaction evidence="2">
        <text>L-threonyl-[protein] + ATP = O-phospho-L-threonyl-[protein] + ADP + H(+)</text>
        <dbReference type="Rhea" id="RHEA:46608"/>
        <dbReference type="Rhea" id="RHEA-COMP:11060"/>
        <dbReference type="Rhea" id="RHEA-COMP:11605"/>
        <dbReference type="ChEBI" id="CHEBI:15378"/>
        <dbReference type="ChEBI" id="CHEBI:30013"/>
        <dbReference type="ChEBI" id="CHEBI:30616"/>
        <dbReference type="ChEBI" id="CHEBI:61977"/>
        <dbReference type="ChEBI" id="CHEBI:456216"/>
        <dbReference type="EC" id="2.7.11.1"/>
    </reaction>
</comment>
<dbReference type="PANTHER" id="PTHR22988">
    <property type="entry name" value="MYOTONIC DYSTROPHY S/T KINASE-RELATED"/>
    <property type="match status" value="1"/>
</dbReference>
<organism evidence="6 7">
    <name type="scientific">Faecalibacillus faecis</name>
    <dbReference type="NCBI Taxonomy" id="1982628"/>
    <lineage>
        <taxon>Bacteria</taxon>
        <taxon>Bacillati</taxon>
        <taxon>Bacillota</taxon>
        <taxon>Erysipelotrichia</taxon>
        <taxon>Erysipelotrichales</taxon>
        <taxon>Coprobacillaceae</taxon>
        <taxon>Faecalibacillus</taxon>
    </lineage>
</organism>
<keyword evidence="1" id="KW-0597">Phosphoprotein</keyword>
<dbReference type="Proteomes" id="UP000241201">
    <property type="component" value="Unassembled WGS sequence"/>
</dbReference>
<dbReference type="GO" id="GO:0004674">
    <property type="term" value="F:protein serine/threonine kinase activity"/>
    <property type="evidence" value="ECO:0007669"/>
    <property type="project" value="UniProtKB-EC"/>
</dbReference>
<dbReference type="PANTHER" id="PTHR22988:SF71">
    <property type="entry name" value="CITRON RHO-INTERACTING KINASE"/>
    <property type="match status" value="1"/>
</dbReference>
<dbReference type="InterPro" id="IPR036388">
    <property type="entry name" value="WH-like_DNA-bd_sf"/>
</dbReference>
<dbReference type="Gene3D" id="1.20.120.330">
    <property type="entry name" value="Nucleotidyltransferases domain 2"/>
    <property type="match status" value="1"/>
</dbReference>
<dbReference type="InterPro" id="IPR030392">
    <property type="entry name" value="S74_ICA"/>
</dbReference>
<dbReference type="SUPFAM" id="SSF57997">
    <property type="entry name" value="Tropomyosin"/>
    <property type="match status" value="1"/>
</dbReference>
<dbReference type="RefSeq" id="WP_106987224.1">
    <property type="nucleotide sequence ID" value="NZ_PYLP01000002.1"/>
</dbReference>
<dbReference type="NCBIfam" id="TIGR01665">
    <property type="entry name" value="put_anti_recept"/>
    <property type="match status" value="1"/>
</dbReference>